<sequence>MFANRLLLKAGLYNRKPITRAFTCLRPTFSRYFSTGIKGTSGDSETIIEDQNFYNPTKTIDLSGGSFTVFDNIKASEGKHVLPYEVKETITKNSIGIIVSMIIENSLIPMYFIPSTYFAINMLYRVSQYMTRAVNQVVLLKCGTKVQVSFKLGGSETWNINDIRKNIDEKALVETFAEPYLFPITVRNKGTYYLYGHGHSAIKDGEIFRAVINGRSISLD</sequence>
<dbReference type="Proteomes" id="UP001295684">
    <property type="component" value="Unassembled WGS sequence"/>
</dbReference>
<dbReference type="AlphaFoldDB" id="A0AAD1XXU5"/>
<evidence type="ECO:0000313" key="2">
    <source>
        <dbReference type="Proteomes" id="UP001295684"/>
    </source>
</evidence>
<dbReference type="EMBL" id="CAMPGE010022895">
    <property type="protein sequence ID" value="CAI2380894.1"/>
    <property type="molecule type" value="Genomic_DNA"/>
</dbReference>
<proteinExistence type="predicted"/>
<name>A0AAD1XXU5_EUPCR</name>
<evidence type="ECO:0000313" key="1">
    <source>
        <dbReference type="EMBL" id="CAI2380894.1"/>
    </source>
</evidence>
<protein>
    <submittedName>
        <fullName evidence="1">Uncharacterized protein</fullName>
    </submittedName>
</protein>
<keyword evidence="2" id="KW-1185">Reference proteome</keyword>
<organism evidence="1 2">
    <name type="scientific">Euplotes crassus</name>
    <dbReference type="NCBI Taxonomy" id="5936"/>
    <lineage>
        <taxon>Eukaryota</taxon>
        <taxon>Sar</taxon>
        <taxon>Alveolata</taxon>
        <taxon>Ciliophora</taxon>
        <taxon>Intramacronucleata</taxon>
        <taxon>Spirotrichea</taxon>
        <taxon>Hypotrichia</taxon>
        <taxon>Euplotida</taxon>
        <taxon>Euplotidae</taxon>
        <taxon>Moneuplotes</taxon>
    </lineage>
</organism>
<reference evidence="1" key="1">
    <citation type="submission" date="2023-07" db="EMBL/GenBank/DDBJ databases">
        <authorList>
            <consortium name="AG Swart"/>
            <person name="Singh M."/>
            <person name="Singh A."/>
            <person name="Seah K."/>
            <person name="Emmerich C."/>
        </authorList>
    </citation>
    <scope>NUCLEOTIDE SEQUENCE</scope>
    <source>
        <strain evidence="1">DP1</strain>
    </source>
</reference>
<comment type="caution">
    <text evidence="1">The sequence shown here is derived from an EMBL/GenBank/DDBJ whole genome shotgun (WGS) entry which is preliminary data.</text>
</comment>
<accession>A0AAD1XXU5</accession>
<gene>
    <name evidence="1" type="ORF">ECRASSUSDP1_LOCUS22337</name>
</gene>